<comment type="similarity">
    <text evidence="1">Belongs to the BlaI transcriptional regulatory family.</text>
</comment>
<evidence type="ECO:0000256" key="1">
    <source>
        <dbReference type="ARBA" id="ARBA00011046"/>
    </source>
</evidence>
<evidence type="ECO:0000256" key="3">
    <source>
        <dbReference type="ARBA" id="ARBA00023125"/>
    </source>
</evidence>
<dbReference type="SUPFAM" id="SSF46785">
    <property type="entry name" value="Winged helix' DNA-binding domain"/>
    <property type="match status" value="1"/>
</dbReference>
<evidence type="ECO:0000313" key="5">
    <source>
        <dbReference type="EMBL" id="OPJ64225.1"/>
    </source>
</evidence>
<dbReference type="STRING" id="1450648.CLORY_07900"/>
<name>A0A1V4IWR5_9CLOT</name>
<accession>A0A1V4IWR5</accession>
<dbReference type="InterPro" id="IPR036390">
    <property type="entry name" value="WH_DNA-bd_sf"/>
</dbReference>
<dbReference type="Gene3D" id="1.10.4040.10">
    <property type="entry name" value="Penicillinase repressor domain"/>
    <property type="match status" value="1"/>
</dbReference>
<dbReference type="Proteomes" id="UP000190080">
    <property type="component" value="Unassembled WGS sequence"/>
</dbReference>
<keyword evidence="2" id="KW-0805">Transcription regulation</keyword>
<dbReference type="RefSeq" id="WP_079422227.1">
    <property type="nucleotide sequence ID" value="NZ_MZGV01000005.1"/>
</dbReference>
<keyword evidence="4" id="KW-0804">Transcription</keyword>
<dbReference type="AlphaFoldDB" id="A0A1V4IWR5"/>
<reference evidence="5 6" key="1">
    <citation type="submission" date="2017-03" db="EMBL/GenBank/DDBJ databases">
        <title>Genome sequence of Clostridium oryzae DSM 28571.</title>
        <authorList>
            <person name="Poehlein A."/>
            <person name="Daniel R."/>
        </authorList>
    </citation>
    <scope>NUCLEOTIDE SEQUENCE [LARGE SCALE GENOMIC DNA]</scope>
    <source>
        <strain evidence="5 6">DSM 28571</strain>
    </source>
</reference>
<dbReference type="PIRSF" id="PIRSF019455">
    <property type="entry name" value="CopR_AtkY"/>
    <property type="match status" value="1"/>
</dbReference>
<gene>
    <name evidence="5" type="primary">blaI_1</name>
    <name evidence="5" type="ORF">CLORY_07900</name>
</gene>
<dbReference type="InterPro" id="IPR036388">
    <property type="entry name" value="WH-like_DNA-bd_sf"/>
</dbReference>
<dbReference type="EMBL" id="MZGV01000005">
    <property type="protein sequence ID" value="OPJ64225.1"/>
    <property type="molecule type" value="Genomic_DNA"/>
</dbReference>
<evidence type="ECO:0000256" key="2">
    <source>
        <dbReference type="ARBA" id="ARBA00023015"/>
    </source>
</evidence>
<organism evidence="5 6">
    <name type="scientific">Clostridium oryzae</name>
    <dbReference type="NCBI Taxonomy" id="1450648"/>
    <lineage>
        <taxon>Bacteria</taxon>
        <taxon>Bacillati</taxon>
        <taxon>Bacillota</taxon>
        <taxon>Clostridia</taxon>
        <taxon>Eubacteriales</taxon>
        <taxon>Clostridiaceae</taxon>
        <taxon>Clostridium</taxon>
    </lineage>
</organism>
<keyword evidence="6" id="KW-1185">Reference proteome</keyword>
<sequence>MDKIKKLPDTEFEIMKAVWDNEKPITTNKLMEAIGNEKGWKVPTVISFLNRLVDKGFIKTEKNGKERTYYPLIEKDEYLKFETSNFLKTYHGNSIFSFVSSLYDGKKLSDQDVQEILKIVEKGEK</sequence>
<dbReference type="Gene3D" id="1.10.10.10">
    <property type="entry name" value="Winged helix-like DNA-binding domain superfamily/Winged helix DNA-binding domain"/>
    <property type="match status" value="1"/>
</dbReference>
<dbReference type="GO" id="GO:0003677">
    <property type="term" value="F:DNA binding"/>
    <property type="evidence" value="ECO:0007669"/>
    <property type="project" value="UniProtKB-KW"/>
</dbReference>
<protein>
    <submittedName>
        <fullName evidence="5">Penicillinase repressor</fullName>
    </submittedName>
</protein>
<dbReference type="OrthoDB" id="9795583at2"/>
<dbReference type="GO" id="GO:0045892">
    <property type="term" value="P:negative regulation of DNA-templated transcription"/>
    <property type="evidence" value="ECO:0007669"/>
    <property type="project" value="InterPro"/>
</dbReference>
<proteinExistence type="inferred from homology"/>
<comment type="caution">
    <text evidence="5">The sequence shown here is derived from an EMBL/GenBank/DDBJ whole genome shotgun (WGS) entry which is preliminary data.</text>
</comment>
<keyword evidence="3" id="KW-0238">DNA-binding</keyword>
<evidence type="ECO:0000256" key="4">
    <source>
        <dbReference type="ARBA" id="ARBA00023163"/>
    </source>
</evidence>
<evidence type="ECO:0000313" key="6">
    <source>
        <dbReference type="Proteomes" id="UP000190080"/>
    </source>
</evidence>
<dbReference type="InterPro" id="IPR005650">
    <property type="entry name" value="BlaI_family"/>
</dbReference>
<dbReference type="Pfam" id="PF03965">
    <property type="entry name" value="Penicillinase_R"/>
    <property type="match status" value="1"/>
</dbReference>